<dbReference type="RefSeq" id="WP_105543418.1">
    <property type="nucleotide sequence ID" value="NZ_JBBGZH010000002.1"/>
</dbReference>
<evidence type="ECO:0008006" key="3">
    <source>
        <dbReference type="Google" id="ProtNLM"/>
    </source>
</evidence>
<comment type="caution">
    <text evidence="1">The sequence shown here is derived from an EMBL/GenBank/DDBJ whole genome shotgun (WGS) entry which is preliminary data.</text>
</comment>
<dbReference type="Proteomes" id="UP001375812">
    <property type="component" value="Unassembled WGS sequence"/>
</dbReference>
<sequence>MSGGLKAPLIAIVLYASSTLGITQPVFEEDGPFREAEGFGIPATCETIDNWINRMPEYTGRITMVIKGAIEESHWDGALAYLIMCKPEGIQVMCVTYAEREASPQFVLFAGGYSRVGERQIVLDPCLVYPVD</sequence>
<reference evidence="1 2" key="1">
    <citation type="submission" date="2023-12" db="EMBL/GenBank/DDBJ databases">
        <title>Gut-associated functions are favored during microbiome assembly across C. elegans life.</title>
        <authorList>
            <person name="Zimmermann J."/>
        </authorList>
    </citation>
    <scope>NUCLEOTIDE SEQUENCE [LARGE SCALE GENOMIC DNA]</scope>
    <source>
        <strain evidence="1 2">MYb71</strain>
    </source>
</reference>
<keyword evidence="2" id="KW-1185">Reference proteome</keyword>
<evidence type="ECO:0000313" key="2">
    <source>
        <dbReference type="Proteomes" id="UP001375812"/>
    </source>
</evidence>
<evidence type="ECO:0000313" key="1">
    <source>
        <dbReference type="EMBL" id="MEJ5020918.1"/>
    </source>
</evidence>
<gene>
    <name evidence="1" type="ORF">WH297_14425</name>
</gene>
<protein>
    <recommendedName>
        <fullName evidence="3">Integron gene cassette protein</fullName>
    </recommendedName>
</protein>
<dbReference type="EMBL" id="JBBGZH010000002">
    <property type="protein sequence ID" value="MEJ5020918.1"/>
    <property type="molecule type" value="Genomic_DNA"/>
</dbReference>
<organism evidence="1 2">
    <name type="scientific">Ochrobactrum vermis</name>
    <dbReference type="NCBI Taxonomy" id="1827297"/>
    <lineage>
        <taxon>Bacteria</taxon>
        <taxon>Pseudomonadati</taxon>
        <taxon>Pseudomonadota</taxon>
        <taxon>Alphaproteobacteria</taxon>
        <taxon>Hyphomicrobiales</taxon>
        <taxon>Brucellaceae</taxon>
        <taxon>Brucella/Ochrobactrum group</taxon>
        <taxon>Ochrobactrum</taxon>
    </lineage>
</organism>
<name>A0ABU8PF88_9HYPH</name>
<accession>A0ABU8PF88</accession>
<proteinExistence type="predicted"/>